<organism evidence="8 9">
    <name type="scientific">Pseudoduganella armeniaca</name>
    <dbReference type="NCBI Taxonomy" id="2072590"/>
    <lineage>
        <taxon>Bacteria</taxon>
        <taxon>Pseudomonadati</taxon>
        <taxon>Pseudomonadota</taxon>
        <taxon>Betaproteobacteria</taxon>
        <taxon>Burkholderiales</taxon>
        <taxon>Oxalobacteraceae</taxon>
        <taxon>Telluria group</taxon>
        <taxon>Pseudoduganella</taxon>
    </lineage>
</organism>
<dbReference type="GO" id="GO:0042274">
    <property type="term" value="P:ribosomal small subunit biogenesis"/>
    <property type="evidence" value="ECO:0007669"/>
    <property type="project" value="UniProtKB-UniRule"/>
</dbReference>
<dbReference type="Proteomes" id="UP000240505">
    <property type="component" value="Chromosome"/>
</dbReference>
<comment type="subunit">
    <text evidence="5">Binds ribosomal protein uS19.</text>
</comment>
<evidence type="ECO:0000313" key="9">
    <source>
        <dbReference type="Proteomes" id="UP000240505"/>
    </source>
</evidence>
<dbReference type="InterPro" id="IPR011961">
    <property type="entry name" value="RimM"/>
</dbReference>
<comment type="function">
    <text evidence="5">An accessory protein needed during the final step in the assembly of 30S ribosomal subunit, possibly for assembly of the head region. Essential for efficient processing of 16S rRNA. May be needed both before and after RbfA during the maturation of 16S rRNA. It has affinity for free ribosomal 30S subunits but not for 70S ribosomes.</text>
</comment>
<protein>
    <recommendedName>
        <fullName evidence="5">Ribosome maturation factor RimM</fullName>
    </recommendedName>
</protein>
<gene>
    <name evidence="5" type="primary">rimM</name>
    <name evidence="8" type="ORF">C9I28_08915</name>
</gene>
<dbReference type="EMBL" id="CP028324">
    <property type="protein sequence ID" value="AVR95834.1"/>
    <property type="molecule type" value="Genomic_DNA"/>
</dbReference>
<dbReference type="OrthoDB" id="9783509at2"/>
<dbReference type="InterPro" id="IPR036976">
    <property type="entry name" value="RimM_N_sf"/>
</dbReference>
<keyword evidence="3 5" id="KW-0698">rRNA processing</keyword>
<name>A0A2R4C883_9BURK</name>
<dbReference type="InterPro" id="IPR056792">
    <property type="entry name" value="PRC_RimM"/>
</dbReference>
<proteinExistence type="inferred from homology"/>
<keyword evidence="1 5" id="KW-0963">Cytoplasm</keyword>
<sequence>MSGNAASGVQIPDDLVQVGFVSGAYGVVGGIRVRPFSDDADALLHVTTWWLDKPGLRDVDVKRARLHGGDVVAQLVGVTDRDVAEALKGAAVFVPRSQFPQLDDENEFYWSDLIGLEVENLQGERLGVVHDMMSNGPQSILRITSAAPAGDGEGTATEEAATERLIPFVDQFVIKVDKDAKKIVVDWGLDY</sequence>
<dbReference type="GO" id="GO:0005840">
    <property type="term" value="C:ribosome"/>
    <property type="evidence" value="ECO:0007669"/>
    <property type="project" value="InterPro"/>
</dbReference>
<dbReference type="GO" id="GO:0043022">
    <property type="term" value="F:ribosome binding"/>
    <property type="evidence" value="ECO:0007669"/>
    <property type="project" value="InterPro"/>
</dbReference>
<dbReference type="GO" id="GO:0005737">
    <property type="term" value="C:cytoplasm"/>
    <property type="evidence" value="ECO:0007669"/>
    <property type="project" value="UniProtKB-SubCell"/>
</dbReference>
<evidence type="ECO:0000259" key="7">
    <source>
        <dbReference type="Pfam" id="PF24986"/>
    </source>
</evidence>
<comment type="subcellular location">
    <subcellularLocation>
        <location evidence="5">Cytoplasm</location>
    </subcellularLocation>
</comment>
<dbReference type="PANTHER" id="PTHR33692:SF1">
    <property type="entry name" value="RIBOSOME MATURATION FACTOR RIMM"/>
    <property type="match status" value="1"/>
</dbReference>
<feature type="domain" description="RimM N-terminal" evidence="6">
    <location>
        <begin position="17"/>
        <end position="98"/>
    </location>
</feature>
<keyword evidence="9" id="KW-1185">Reference proteome</keyword>
<dbReference type="Pfam" id="PF01782">
    <property type="entry name" value="RimM"/>
    <property type="match status" value="1"/>
</dbReference>
<dbReference type="NCBIfam" id="TIGR02273">
    <property type="entry name" value="16S_RimM"/>
    <property type="match status" value="1"/>
</dbReference>
<keyword evidence="2 5" id="KW-0690">Ribosome biogenesis</keyword>
<accession>A0A2R4C883</accession>
<dbReference type="InterPro" id="IPR002676">
    <property type="entry name" value="RimM_N"/>
</dbReference>
<dbReference type="SUPFAM" id="SSF50346">
    <property type="entry name" value="PRC-barrel domain"/>
    <property type="match status" value="1"/>
</dbReference>
<dbReference type="AlphaFoldDB" id="A0A2R4C883"/>
<evidence type="ECO:0000256" key="5">
    <source>
        <dbReference type="HAMAP-Rule" id="MF_00014"/>
    </source>
</evidence>
<dbReference type="Gene3D" id="2.30.30.240">
    <property type="entry name" value="PRC-barrel domain"/>
    <property type="match status" value="1"/>
</dbReference>
<evidence type="ECO:0000259" key="6">
    <source>
        <dbReference type="Pfam" id="PF01782"/>
    </source>
</evidence>
<dbReference type="InterPro" id="IPR009000">
    <property type="entry name" value="Transl_B-barrel_sf"/>
</dbReference>
<dbReference type="Gene3D" id="2.40.30.60">
    <property type="entry name" value="RimM"/>
    <property type="match status" value="1"/>
</dbReference>
<comment type="domain">
    <text evidence="5">The PRC barrel domain binds ribosomal protein uS19.</text>
</comment>
<dbReference type="PANTHER" id="PTHR33692">
    <property type="entry name" value="RIBOSOME MATURATION FACTOR RIMM"/>
    <property type="match status" value="1"/>
</dbReference>
<keyword evidence="4 5" id="KW-0143">Chaperone</keyword>
<dbReference type="SUPFAM" id="SSF50447">
    <property type="entry name" value="Translation proteins"/>
    <property type="match status" value="1"/>
</dbReference>
<comment type="similarity">
    <text evidence="5">Belongs to the RimM family.</text>
</comment>
<evidence type="ECO:0000256" key="1">
    <source>
        <dbReference type="ARBA" id="ARBA00022490"/>
    </source>
</evidence>
<feature type="domain" description="Ribosome maturation factor RimM PRC barrel" evidence="7">
    <location>
        <begin position="110"/>
        <end position="187"/>
    </location>
</feature>
<reference evidence="8 9" key="1">
    <citation type="submission" date="2018-03" db="EMBL/GenBank/DDBJ databases">
        <title>Massilia armeniaca sp. nov., isolated from desert soil.</title>
        <authorList>
            <person name="Huang H."/>
            <person name="Ren M."/>
        </authorList>
    </citation>
    <scope>NUCLEOTIDE SEQUENCE [LARGE SCALE GENOMIC DNA]</scope>
    <source>
        <strain evidence="8 9">ZMN-3</strain>
    </source>
</reference>
<evidence type="ECO:0000256" key="2">
    <source>
        <dbReference type="ARBA" id="ARBA00022517"/>
    </source>
</evidence>
<dbReference type="KEGG" id="masz:C9I28_08915"/>
<evidence type="ECO:0000313" key="8">
    <source>
        <dbReference type="EMBL" id="AVR95834.1"/>
    </source>
</evidence>
<dbReference type="GO" id="GO:0006364">
    <property type="term" value="P:rRNA processing"/>
    <property type="evidence" value="ECO:0007669"/>
    <property type="project" value="UniProtKB-UniRule"/>
</dbReference>
<dbReference type="Pfam" id="PF24986">
    <property type="entry name" value="PRC_RimM"/>
    <property type="match status" value="1"/>
</dbReference>
<dbReference type="HAMAP" id="MF_00014">
    <property type="entry name" value="Ribosome_mat_RimM"/>
    <property type="match status" value="1"/>
</dbReference>
<dbReference type="InterPro" id="IPR011033">
    <property type="entry name" value="PRC_barrel-like_sf"/>
</dbReference>
<evidence type="ECO:0000256" key="4">
    <source>
        <dbReference type="ARBA" id="ARBA00023186"/>
    </source>
</evidence>
<evidence type="ECO:0000256" key="3">
    <source>
        <dbReference type="ARBA" id="ARBA00022552"/>
    </source>
</evidence>